<reference evidence="1 2" key="1">
    <citation type="submission" date="2006-02" db="EMBL/GenBank/DDBJ databases">
        <authorList>
            <person name="Waterbury J."/>
            <person name="Ferriera S."/>
            <person name="Johnson J."/>
            <person name="Kravitz S."/>
            <person name="Halpern A."/>
            <person name="Remington K."/>
            <person name="Beeson K."/>
            <person name="Tran B."/>
            <person name="Rogers Y.-H."/>
            <person name="Friedman R."/>
            <person name="Venter J.C."/>
        </authorList>
    </citation>
    <scope>NUCLEOTIDE SEQUENCE [LARGE SCALE GENOMIC DNA]</scope>
    <source>
        <strain evidence="1 2">Nb-231</strain>
    </source>
</reference>
<evidence type="ECO:0000313" key="1">
    <source>
        <dbReference type="EMBL" id="EAR23506.1"/>
    </source>
</evidence>
<dbReference type="Proteomes" id="UP000003374">
    <property type="component" value="Unassembled WGS sequence"/>
</dbReference>
<dbReference type="eggNOG" id="ENOG5034BIR">
    <property type="taxonomic scope" value="Bacteria"/>
</dbReference>
<dbReference type="EMBL" id="AAOF01000001">
    <property type="protein sequence ID" value="EAR23506.1"/>
    <property type="molecule type" value="Genomic_DNA"/>
</dbReference>
<comment type="caution">
    <text evidence="1">The sequence shown here is derived from an EMBL/GenBank/DDBJ whole genome shotgun (WGS) entry which is preliminary data.</text>
</comment>
<organism evidence="1 2">
    <name type="scientific">Nitrococcus mobilis Nb-231</name>
    <dbReference type="NCBI Taxonomy" id="314278"/>
    <lineage>
        <taxon>Bacteria</taxon>
        <taxon>Pseudomonadati</taxon>
        <taxon>Pseudomonadota</taxon>
        <taxon>Gammaproteobacteria</taxon>
        <taxon>Chromatiales</taxon>
        <taxon>Ectothiorhodospiraceae</taxon>
        <taxon>Nitrococcus</taxon>
    </lineage>
</organism>
<dbReference type="AlphaFoldDB" id="A4BMG8"/>
<accession>A4BMG8</accession>
<sequence length="400" mass="45345">MYATGAGLIEREGSYFNRYTGYFSEALRGDTWSVEGIPFDTWPMPRIDNRVSFSTPAKTWAFLRAKLALGSSEIRQATELVTLAERRAQQVLGWRLGNARRSWLIRFCARQLASYPLRRRNLEVWLRRVRPRLLLTEEGCYGHMAVLNATAREYGIPVAEFQHGITTSGHIAYNVAPVLATNAKYRDTQPNYFLAYGSWWNAQFNAPVSKVVVGNPHRSALLERRERPRVEAAPLVLVLGDGIETDLYIALCRELGELLPAPFKVVFRPHPLERDRVLAGRCTKFGRVAIDQGRDIYPSLFKSHVVVSEVSTGLFEAAGLVERIFVWNTPKSRFSLPGHPFAHFGTATELANAIQTTSAGFIRDSMQKSLWAPNWRARFTRFTDSVINGNQDTETRLYCE</sequence>
<protein>
    <submittedName>
        <fullName evidence="1">Uncharacterized protein</fullName>
    </submittedName>
</protein>
<gene>
    <name evidence="1" type="ORF">NB231_16838</name>
</gene>
<dbReference type="STRING" id="314278.NB231_16838"/>
<dbReference type="Gene3D" id="3.40.50.12580">
    <property type="match status" value="1"/>
</dbReference>
<keyword evidence="2" id="KW-1185">Reference proteome</keyword>
<evidence type="ECO:0000313" key="2">
    <source>
        <dbReference type="Proteomes" id="UP000003374"/>
    </source>
</evidence>
<dbReference type="HOGENOM" id="CLU_579567_0_0_6"/>
<name>A4BMG8_9GAMM</name>
<proteinExistence type="predicted"/>
<dbReference type="InterPro" id="IPR043148">
    <property type="entry name" value="TagF_C"/>
</dbReference>